<dbReference type="Proteomes" id="UP000299084">
    <property type="component" value="Unassembled WGS sequence"/>
</dbReference>
<feature type="region of interest" description="Disordered" evidence="1">
    <location>
        <begin position="1"/>
        <end position="41"/>
    </location>
</feature>
<reference evidence="2 3" key="1">
    <citation type="journal article" date="2019" name="Mol. Ecol. Resour.">
        <title>Improving Illumina assemblies with Hi-C and long reads: an example with the North African dromedary.</title>
        <authorList>
            <person name="Elbers J.P."/>
            <person name="Rogers M.F."/>
            <person name="Perelman P.L."/>
            <person name="Proskuryakova A.A."/>
            <person name="Serdyukova N.A."/>
            <person name="Johnson W.E."/>
            <person name="Horin P."/>
            <person name="Corander J."/>
            <person name="Murphy D."/>
            <person name="Burger P.A."/>
        </authorList>
    </citation>
    <scope>NUCLEOTIDE SEQUENCE [LARGE SCALE GENOMIC DNA]</scope>
    <source>
        <strain evidence="2">Drom800</strain>
        <tissue evidence="2">Blood</tissue>
    </source>
</reference>
<feature type="compositionally biased region" description="Polar residues" evidence="1">
    <location>
        <begin position="12"/>
        <end position="24"/>
    </location>
</feature>
<accession>A0A5N4DT61</accession>
<dbReference type="EMBL" id="JWIN03000009">
    <property type="protein sequence ID" value="KAB1274322.1"/>
    <property type="molecule type" value="Genomic_DNA"/>
</dbReference>
<sequence>MGRQLPCPKPQVEQSHPASSNTGLSDPASLAQSCGDPFSSASAAAQTDHSKAFWFYLSYLILTLLVKWKCFYSPPDFTTSGLLGGKDLEWGEKMKDVEPWPSELHGAGRERKMSDWRSRKREREDWGLRECNPEGREGAEMRQGGRNNGDLGLSEGLGRTGNKMRNKCWGGNEGRGETAGEQRGTKGDRDRKK</sequence>
<feature type="compositionally biased region" description="Basic and acidic residues" evidence="1">
    <location>
        <begin position="174"/>
        <end position="193"/>
    </location>
</feature>
<evidence type="ECO:0000256" key="1">
    <source>
        <dbReference type="SAM" id="MobiDB-lite"/>
    </source>
</evidence>
<feature type="region of interest" description="Disordered" evidence="1">
    <location>
        <begin position="99"/>
        <end position="193"/>
    </location>
</feature>
<comment type="caution">
    <text evidence="2">The sequence shown here is derived from an EMBL/GenBank/DDBJ whole genome shotgun (WGS) entry which is preliminary data.</text>
</comment>
<feature type="compositionally biased region" description="Basic and acidic residues" evidence="1">
    <location>
        <begin position="106"/>
        <end position="140"/>
    </location>
</feature>
<protein>
    <submittedName>
        <fullName evidence="2">Uncharacterized protein</fullName>
    </submittedName>
</protein>
<evidence type="ECO:0000313" key="3">
    <source>
        <dbReference type="Proteomes" id="UP000299084"/>
    </source>
</evidence>
<evidence type="ECO:0000313" key="2">
    <source>
        <dbReference type="EMBL" id="KAB1274322.1"/>
    </source>
</evidence>
<dbReference type="AlphaFoldDB" id="A0A5N4DT61"/>
<proteinExistence type="predicted"/>
<name>A0A5N4DT61_CAMDR</name>
<keyword evidence="3" id="KW-1185">Reference proteome</keyword>
<organism evidence="2 3">
    <name type="scientific">Camelus dromedarius</name>
    <name type="common">Dromedary</name>
    <name type="synonym">Arabian camel</name>
    <dbReference type="NCBI Taxonomy" id="9838"/>
    <lineage>
        <taxon>Eukaryota</taxon>
        <taxon>Metazoa</taxon>
        <taxon>Chordata</taxon>
        <taxon>Craniata</taxon>
        <taxon>Vertebrata</taxon>
        <taxon>Euteleostomi</taxon>
        <taxon>Mammalia</taxon>
        <taxon>Eutheria</taxon>
        <taxon>Laurasiatheria</taxon>
        <taxon>Artiodactyla</taxon>
        <taxon>Tylopoda</taxon>
        <taxon>Camelidae</taxon>
        <taxon>Camelus</taxon>
    </lineage>
</organism>
<gene>
    <name evidence="2" type="ORF">Cadr_000012137</name>
</gene>